<sequence>MILRYEGRILESLGGVCVYWGKQKGFLLTISMRCGWESSQPFPTTNETPNNLPPRSQSYLQARRPRSFTGVMNTDSLFTVTVLPCYR</sequence>
<evidence type="ECO:0000313" key="1">
    <source>
        <dbReference type="EMBL" id="GIY71262.1"/>
    </source>
</evidence>
<gene>
    <name evidence="1" type="ORF">CEXT_104731</name>
</gene>
<organism evidence="1 2">
    <name type="scientific">Caerostris extrusa</name>
    <name type="common">Bark spider</name>
    <name type="synonym">Caerostris bankana</name>
    <dbReference type="NCBI Taxonomy" id="172846"/>
    <lineage>
        <taxon>Eukaryota</taxon>
        <taxon>Metazoa</taxon>
        <taxon>Ecdysozoa</taxon>
        <taxon>Arthropoda</taxon>
        <taxon>Chelicerata</taxon>
        <taxon>Arachnida</taxon>
        <taxon>Araneae</taxon>
        <taxon>Araneomorphae</taxon>
        <taxon>Entelegynae</taxon>
        <taxon>Araneoidea</taxon>
        <taxon>Araneidae</taxon>
        <taxon>Caerostris</taxon>
    </lineage>
</organism>
<dbReference type="Proteomes" id="UP001054945">
    <property type="component" value="Unassembled WGS sequence"/>
</dbReference>
<proteinExistence type="predicted"/>
<comment type="caution">
    <text evidence="1">The sequence shown here is derived from an EMBL/GenBank/DDBJ whole genome shotgun (WGS) entry which is preliminary data.</text>
</comment>
<name>A0AAV4VM00_CAEEX</name>
<keyword evidence="2" id="KW-1185">Reference proteome</keyword>
<dbReference type="AlphaFoldDB" id="A0AAV4VM00"/>
<reference evidence="1 2" key="1">
    <citation type="submission" date="2021-06" db="EMBL/GenBank/DDBJ databases">
        <title>Caerostris extrusa draft genome.</title>
        <authorList>
            <person name="Kono N."/>
            <person name="Arakawa K."/>
        </authorList>
    </citation>
    <scope>NUCLEOTIDE SEQUENCE [LARGE SCALE GENOMIC DNA]</scope>
</reference>
<dbReference type="EMBL" id="BPLR01014775">
    <property type="protein sequence ID" value="GIY71262.1"/>
    <property type="molecule type" value="Genomic_DNA"/>
</dbReference>
<evidence type="ECO:0000313" key="2">
    <source>
        <dbReference type="Proteomes" id="UP001054945"/>
    </source>
</evidence>
<protein>
    <submittedName>
        <fullName evidence="1">Uncharacterized protein</fullName>
    </submittedName>
</protein>
<accession>A0AAV4VM00</accession>